<evidence type="ECO:0000256" key="5">
    <source>
        <dbReference type="ARBA" id="ARBA00013177"/>
    </source>
</evidence>
<evidence type="ECO:0000256" key="13">
    <source>
        <dbReference type="ARBA" id="ARBA00034050"/>
    </source>
</evidence>
<dbReference type="AlphaFoldDB" id="A0A9W8MU18"/>
<evidence type="ECO:0000256" key="4">
    <source>
        <dbReference type="ARBA" id="ARBA00011245"/>
    </source>
</evidence>
<comment type="caution">
    <text evidence="17">The sequence shown here is derived from an EMBL/GenBank/DDBJ whole genome shotgun (WGS) entry which is preliminary data.</text>
</comment>
<evidence type="ECO:0000256" key="7">
    <source>
        <dbReference type="ARBA" id="ARBA00022630"/>
    </source>
</evidence>
<dbReference type="GO" id="GO:0005576">
    <property type="term" value="C:extracellular region"/>
    <property type="evidence" value="ECO:0007669"/>
    <property type="project" value="UniProtKB-SubCell"/>
</dbReference>
<dbReference type="Proteomes" id="UP001148786">
    <property type="component" value="Unassembled WGS sequence"/>
</dbReference>
<dbReference type="PANTHER" id="PTHR11552:SF147">
    <property type="entry name" value="CHOLINE DEHYDROGENASE, MITOCHONDRIAL"/>
    <property type="match status" value="1"/>
</dbReference>
<gene>
    <name evidence="17" type="ORF">NLJ89_g8483</name>
</gene>
<keyword evidence="8" id="KW-0274">FAD</keyword>
<feature type="domain" description="Glucose-methanol-choline oxidoreductase N-terminal" evidence="15">
    <location>
        <begin position="884"/>
        <end position="938"/>
    </location>
</feature>
<dbReference type="SUPFAM" id="SSF51905">
    <property type="entry name" value="FAD/NAD(P)-binding domain"/>
    <property type="match status" value="1"/>
</dbReference>
<organism evidence="17 18">
    <name type="scientific">Agrocybe chaxingu</name>
    <dbReference type="NCBI Taxonomy" id="84603"/>
    <lineage>
        <taxon>Eukaryota</taxon>
        <taxon>Fungi</taxon>
        <taxon>Dikarya</taxon>
        <taxon>Basidiomycota</taxon>
        <taxon>Agaricomycotina</taxon>
        <taxon>Agaricomycetes</taxon>
        <taxon>Agaricomycetidae</taxon>
        <taxon>Agaricales</taxon>
        <taxon>Agaricineae</taxon>
        <taxon>Strophariaceae</taxon>
        <taxon>Agrocybe</taxon>
    </lineage>
</organism>
<evidence type="ECO:0000256" key="2">
    <source>
        <dbReference type="ARBA" id="ARBA00004613"/>
    </source>
</evidence>
<comment type="cofactor">
    <cofactor evidence="1">
        <name>FAD</name>
        <dbReference type="ChEBI" id="CHEBI:57692"/>
    </cofactor>
</comment>
<evidence type="ECO:0000256" key="6">
    <source>
        <dbReference type="ARBA" id="ARBA00022525"/>
    </source>
</evidence>
<evidence type="ECO:0000256" key="1">
    <source>
        <dbReference type="ARBA" id="ARBA00001974"/>
    </source>
</evidence>
<dbReference type="InterPro" id="IPR012132">
    <property type="entry name" value="GMC_OxRdtase"/>
</dbReference>
<keyword evidence="18" id="KW-1185">Reference proteome</keyword>
<comment type="catalytic activity">
    <reaction evidence="12">
        <text>pyranose + acceptor = pyranos-3-ulose + reduced acceptor.</text>
        <dbReference type="EC" id="1.1.99.29"/>
    </reaction>
</comment>
<dbReference type="Gene3D" id="3.50.50.60">
    <property type="entry name" value="FAD/NAD(P)-binding domain"/>
    <property type="match status" value="1"/>
</dbReference>
<evidence type="ECO:0000256" key="9">
    <source>
        <dbReference type="ARBA" id="ARBA00024699"/>
    </source>
</evidence>
<evidence type="ECO:0000256" key="12">
    <source>
        <dbReference type="ARBA" id="ARBA00034029"/>
    </source>
</evidence>
<sequence>MSDSSPRRKLPEWCRKALWHSTSGLVVCSSNRSLPLEAADNETEDLDFTKPRKVSDDNIYLAFVPIQHYGRGELFSAIQLLGPHLFSAIEQIPFTDPPRYGLKSEYMDAWIDLENALLTICYELLDKHTQSHQFPKLSYPMWPYQYGYREGHDSRDLAVTACRNSRNTFQVLAGYATFAFSLWLGEYEDTCFDDAFAYLAGMDTQPLPHSYLALLRHTVVCSLVPYLRAGCFLDPYTTKWAPFLKYFTRANTPVWLLWGHDYNKTKPIDPYMQMYYLPPSHIVDLARSEASAVAEETKRRAAAFASIPAPTRDAPLPHFATSFSGDEDGLQGPQYSTVPASVNPIDRTLIVDRRSRQLWGENWSAFFRRMEDALETRRREETPEERGRREGIEKQALQNGHTAKTPVFLWEQDEVDTTFWRRTLLPKAEIEINWGDYSKFQRKFWSHIREWDLCPQLPRFPEGVNPRDFETPIEEIDDVEDERYSFLYSKPTVPPKKPQDKHTEDFTSRLLTSVRTAIAYDDTSDSAFSLSFHSLTTHLRIRHGFDAESEKSWTPALHDSKNATYIERGSPLRRLQYESYPNLVPGQNQKEVRLSILDFYDTAVAVKEKKTSYTDLPDSWDIARSLKIKFFSVQLQRVRCHLPDFKEIFILRPAGRSKATSSWFVAIPEATVVLLVYRSGWATMREIARGLLGLGIRFYTVLEAKKKPEEERSWEMIPLGLGSRPNDFHPSQEDYLSYLAARDQVLRSRYGRAIRLAGGIAGRIATEVVPDVEVLDGPIVGDALIGSHGDSFFVDDAVGEDVLDIVSGVYYVQKAQGSGRPSQQSWWPKQNSWQKMGFSEVQWQPDAEAFYQKRQTALRNGEYTLRKATDWREKFKYDRKFTVATFKASREIILSSGVVGTPHILLNSGIGPASELSAASIPIIHENPSVGKNFSDHLNLLNAFALDVSEPFVPSESRTFERYTLDPAQMADVTNEWRTQKTGPLTSNGLSNQIGFSRIDTSDPATQQQLDAFGDPTPGPHSAHYGFTPINGFAFGRAPTNNSYLSVVATVLQTKSRGSVSLNPSNPRGQPLVNPNLRSDPYDVWAMKVAFKDTFAFLATTPWVEYLTDSQAALGLAPIIDSGLDDALVEEYINTHTSSGIHAVGTAAMTAANASWGVVNGDLTVKGVNGLRVADASVLPYVTSTNPMVAVYVVAERAADLVKSSYN</sequence>
<comment type="similarity">
    <text evidence="3">Belongs to the GMC oxidoreductase family.</text>
</comment>
<dbReference type="GO" id="GO:0050660">
    <property type="term" value="F:flavin adenine dinucleotide binding"/>
    <property type="evidence" value="ECO:0007669"/>
    <property type="project" value="InterPro"/>
</dbReference>
<protein>
    <recommendedName>
        <fullName evidence="5">pyranose dehydrogenase (acceptor)</fullName>
        <ecNumber evidence="5">1.1.99.29</ecNumber>
    </recommendedName>
</protein>
<evidence type="ECO:0000313" key="17">
    <source>
        <dbReference type="EMBL" id="KAJ3503336.1"/>
    </source>
</evidence>
<dbReference type="EMBL" id="JANKHO010001156">
    <property type="protein sequence ID" value="KAJ3503336.1"/>
    <property type="molecule type" value="Genomic_DNA"/>
</dbReference>
<evidence type="ECO:0000313" key="18">
    <source>
        <dbReference type="Proteomes" id="UP001148786"/>
    </source>
</evidence>
<dbReference type="InterPro" id="IPR000172">
    <property type="entry name" value="GMC_OxRdtase_N"/>
</dbReference>
<dbReference type="OrthoDB" id="3268696at2759"/>
<evidence type="ECO:0000256" key="8">
    <source>
        <dbReference type="ARBA" id="ARBA00022827"/>
    </source>
</evidence>
<dbReference type="InterPro" id="IPR007867">
    <property type="entry name" value="GMC_OxRtase_C"/>
</dbReference>
<evidence type="ECO:0000256" key="14">
    <source>
        <dbReference type="ARBA" id="ARBA00034059"/>
    </source>
</evidence>
<dbReference type="PANTHER" id="PTHR11552">
    <property type="entry name" value="GLUCOSE-METHANOL-CHOLINE GMC OXIDOREDUCTASE"/>
    <property type="match status" value="1"/>
</dbReference>
<dbReference type="Pfam" id="PF05199">
    <property type="entry name" value="GMC_oxred_C"/>
    <property type="match status" value="1"/>
</dbReference>
<dbReference type="GO" id="GO:0033718">
    <property type="term" value="F:pyranose dehydrogenase (acceptor) activity"/>
    <property type="evidence" value="ECO:0007669"/>
    <property type="project" value="UniProtKB-EC"/>
</dbReference>
<comment type="subunit">
    <text evidence="4">Monomer.</text>
</comment>
<evidence type="ECO:0000259" key="16">
    <source>
        <dbReference type="Pfam" id="PF05199"/>
    </source>
</evidence>
<dbReference type="SUPFAM" id="SSF54373">
    <property type="entry name" value="FAD-linked reductases, C-terminal domain"/>
    <property type="match status" value="1"/>
</dbReference>
<reference evidence="17" key="1">
    <citation type="submission" date="2022-07" db="EMBL/GenBank/DDBJ databases">
        <title>Genome Sequence of Agrocybe chaxingu.</title>
        <authorList>
            <person name="Buettner E."/>
        </authorList>
    </citation>
    <scope>NUCLEOTIDE SEQUENCE</scope>
    <source>
        <strain evidence="17">MP-N11</strain>
    </source>
</reference>
<proteinExistence type="inferred from homology"/>
<comment type="catalytic activity">
    <reaction evidence="13">
        <text>a pyranoside + acceptor = a pyranosid-3-ulose + reduced acceptor.</text>
        <dbReference type="EC" id="1.1.99.29"/>
    </reaction>
</comment>
<evidence type="ECO:0000256" key="11">
    <source>
        <dbReference type="ARBA" id="ARBA00034010"/>
    </source>
</evidence>
<comment type="subcellular location">
    <subcellularLocation>
        <location evidence="2">Secreted</location>
    </subcellularLocation>
</comment>
<comment type="function">
    <text evidence="9">Catalyzes the single-oxidation or sequential double oxidation reaction of carbohydrates primarily at carbon-2 and/or carbon-3 with the concomitant reduction of the flavin. The enzyme exhibits a broad sugar substrate specificity, oxidizing different aldopyranoses to the corresponding C-1, C-2, C-3 or C-1,2, C-2,3 and C-3,4 (di)dehydro sugars with substrate-specific regioselectivity. Accepts only a narrow range of electron acceptors such as substituted benzoquinones and complexed metal ions and reacts extremely slowly with O(2) as acceptor. May play a role in the natural recycling of plant matter by oxidizing all major monosaccharides in lignocellulose and by reducing quinone compounds or reactive radical species generated during lignin depolymerization.</text>
</comment>
<feature type="domain" description="Glucose-methanol-choline oxidoreductase C-terminal" evidence="16">
    <location>
        <begin position="1055"/>
        <end position="1195"/>
    </location>
</feature>
<accession>A0A9W8MU18</accession>
<evidence type="ECO:0000256" key="3">
    <source>
        <dbReference type="ARBA" id="ARBA00010790"/>
    </source>
</evidence>
<name>A0A9W8MU18_9AGAR</name>
<dbReference type="InterPro" id="IPR036188">
    <property type="entry name" value="FAD/NAD-bd_sf"/>
</dbReference>
<keyword evidence="6" id="KW-0964">Secreted</keyword>
<comment type="catalytic activity">
    <reaction evidence="11">
        <text>pyranose + acceptor = pyranos-2,3-diulose + reduced acceptor.</text>
        <dbReference type="EC" id="1.1.99.29"/>
    </reaction>
</comment>
<evidence type="ECO:0000256" key="10">
    <source>
        <dbReference type="ARBA" id="ARBA00033986"/>
    </source>
</evidence>
<dbReference type="Gene3D" id="3.30.560.10">
    <property type="entry name" value="Glucose Oxidase, domain 3"/>
    <property type="match status" value="1"/>
</dbReference>
<keyword evidence="7" id="KW-0285">Flavoprotein</keyword>
<comment type="catalytic activity">
    <reaction evidence="10">
        <text>pyranose + acceptor = pyranos-2-ulose + reduced acceptor.</text>
        <dbReference type="EC" id="1.1.99.29"/>
    </reaction>
</comment>
<dbReference type="Pfam" id="PF00732">
    <property type="entry name" value="GMC_oxred_N"/>
    <property type="match status" value="1"/>
</dbReference>
<evidence type="ECO:0000259" key="15">
    <source>
        <dbReference type="Pfam" id="PF00732"/>
    </source>
</evidence>
<dbReference type="EC" id="1.1.99.29" evidence="5"/>
<comment type="catalytic activity">
    <reaction evidence="14">
        <text>a pyranoside + acceptor = a pyranosid-3,4-diulose + reduced acceptor.</text>
        <dbReference type="EC" id="1.1.99.29"/>
    </reaction>
</comment>